<feature type="region of interest" description="Disordered" evidence="1">
    <location>
        <begin position="182"/>
        <end position="206"/>
    </location>
</feature>
<evidence type="ECO:0000313" key="3">
    <source>
        <dbReference type="Proteomes" id="UP000485058"/>
    </source>
</evidence>
<dbReference type="Proteomes" id="UP000485058">
    <property type="component" value="Unassembled WGS sequence"/>
</dbReference>
<keyword evidence="3" id="KW-1185">Reference proteome</keyword>
<evidence type="ECO:0000256" key="1">
    <source>
        <dbReference type="SAM" id="MobiDB-lite"/>
    </source>
</evidence>
<dbReference type="Pfam" id="PF07004">
    <property type="entry name" value="SHIPPO-rpt"/>
    <property type="match status" value="1"/>
</dbReference>
<dbReference type="PANTHER" id="PTHR40429">
    <property type="entry name" value="FLAGELLAR ASSOCIATED PROTEIN"/>
    <property type="match status" value="1"/>
</dbReference>
<accession>A0A699YEK8</accession>
<proteinExistence type="predicted"/>
<dbReference type="InterPro" id="IPR010736">
    <property type="entry name" value="SHIPPO-rpt"/>
</dbReference>
<feature type="region of interest" description="Disordered" evidence="1">
    <location>
        <begin position="1"/>
        <end position="76"/>
    </location>
</feature>
<dbReference type="AlphaFoldDB" id="A0A699YEK8"/>
<dbReference type="EMBL" id="BLLF01000164">
    <property type="protein sequence ID" value="GFH08483.1"/>
    <property type="molecule type" value="Genomic_DNA"/>
</dbReference>
<evidence type="ECO:0008006" key="4">
    <source>
        <dbReference type="Google" id="ProtNLM"/>
    </source>
</evidence>
<organism evidence="2 3">
    <name type="scientific">Haematococcus lacustris</name>
    <name type="common">Green alga</name>
    <name type="synonym">Haematococcus pluvialis</name>
    <dbReference type="NCBI Taxonomy" id="44745"/>
    <lineage>
        <taxon>Eukaryota</taxon>
        <taxon>Viridiplantae</taxon>
        <taxon>Chlorophyta</taxon>
        <taxon>core chlorophytes</taxon>
        <taxon>Chlorophyceae</taxon>
        <taxon>CS clade</taxon>
        <taxon>Chlamydomonadales</taxon>
        <taxon>Haematococcaceae</taxon>
        <taxon>Haematococcus</taxon>
    </lineage>
</organism>
<dbReference type="PANTHER" id="PTHR40429:SF1">
    <property type="entry name" value="FLAGELLAR ASSOCIATED PROTEIN"/>
    <property type="match status" value="1"/>
</dbReference>
<name>A0A699YEK8_HAELA</name>
<sequence>MEALVMDEGAAGGALDKQPEALKTTAPSFSFSQLDREQASGPRPASVPPVGSYDSPSAFGEQVESSRQSPQRMRFSRTTREQAQRVLISSRQLTSQLGTQGADPGHYETWKSIGKQALSANRTLPSFGFGTSTWAGSEEKRFISSAHTRLMKGMESPANYDHQTPAMQTSFGRQVVSSRGSGISVSFGGARQPFKTSNTPGPGHYD</sequence>
<gene>
    <name evidence="2" type="ORF">HaLaN_03455</name>
</gene>
<comment type="caution">
    <text evidence="2">The sequence shown here is derived from an EMBL/GenBank/DDBJ whole genome shotgun (WGS) entry which is preliminary data.</text>
</comment>
<evidence type="ECO:0000313" key="2">
    <source>
        <dbReference type="EMBL" id="GFH08483.1"/>
    </source>
</evidence>
<protein>
    <recommendedName>
        <fullName evidence="4">Flagellar associated protein</fullName>
    </recommendedName>
</protein>
<reference evidence="2 3" key="1">
    <citation type="submission" date="2020-02" db="EMBL/GenBank/DDBJ databases">
        <title>Draft genome sequence of Haematococcus lacustris strain NIES-144.</title>
        <authorList>
            <person name="Morimoto D."/>
            <person name="Nakagawa S."/>
            <person name="Yoshida T."/>
            <person name="Sawayama S."/>
        </authorList>
    </citation>
    <scope>NUCLEOTIDE SEQUENCE [LARGE SCALE GENOMIC DNA]</scope>
    <source>
        <strain evidence="2 3">NIES-144</strain>
    </source>
</reference>